<evidence type="ECO:0000313" key="10">
    <source>
        <dbReference type="EMBL" id="NYB72855.1"/>
    </source>
</evidence>
<dbReference type="NCBIfam" id="TIGR01813">
    <property type="entry name" value="flavo_cyto_c"/>
    <property type="match status" value="1"/>
</dbReference>
<evidence type="ECO:0000259" key="9">
    <source>
        <dbReference type="SMART" id="SM00900"/>
    </source>
</evidence>
<dbReference type="PROSITE" id="PS51257">
    <property type="entry name" value="PROKAR_LIPOPROTEIN"/>
    <property type="match status" value="1"/>
</dbReference>
<dbReference type="Pfam" id="PF04205">
    <property type="entry name" value="FMN_bind"/>
    <property type="match status" value="1"/>
</dbReference>
<dbReference type="EMBL" id="JACBNQ010000001">
    <property type="protein sequence ID" value="NYB72855.1"/>
    <property type="molecule type" value="Genomic_DNA"/>
</dbReference>
<dbReference type="EC" id="1.3.99.33" evidence="2 8"/>
<dbReference type="PANTHER" id="PTHR43400">
    <property type="entry name" value="FUMARATE REDUCTASE"/>
    <property type="match status" value="1"/>
</dbReference>
<feature type="chain" id="PRO_5039763863" description="Urocanate reductase" evidence="8">
    <location>
        <begin position="24"/>
        <end position="602"/>
    </location>
</feature>
<keyword evidence="4 8" id="KW-0285">Flavoprotein</keyword>
<evidence type="ECO:0000256" key="3">
    <source>
        <dbReference type="ARBA" id="ARBA00015872"/>
    </source>
</evidence>
<comment type="similarity">
    <text evidence="1 8">Belongs to the FAD-dependent oxidoreductase 2 family. FRD/SDH subfamily.</text>
</comment>
<dbReference type="RefSeq" id="WP_179236528.1">
    <property type="nucleotide sequence ID" value="NZ_JACBNQ010000001.1"/>
</dbReference>
<feature type="domain" description="FMN-binding" evidence="9">
    <location>
        <begin position="54"/>
        <end position="127"/>
    </location>
</feature>
<evidence type="ECO:0000256" key="5">
    <source>
        <dbReference type="ARBA" id="ARBA00022827"/>
    </source>
</evidence>
<dbReference type="SUPFAM" id="SSF51905">
    <property type="entry name" value="FAD/NAD(P)-binding domain"/>
    <property type="match status" value="1"/>
</dbReference>
<reference evidence="10" key="1">
    <citation type="submission" date="2020-07" db="EMBL/GenBank/DDBJ databases">
        <title>Genomic analysis of a strain of Sedimentibacter Hydroxybenzoicus DSM7310.</title>
        <authorList>
            <person name="Ma S."/>
        </authorList>
    </citation>
    <scope>NUCLEOTIDE SEQUENCE</scope>
    <source>
        <strain evidence="10">DSM 7310</strain>
    </source>
</reference>
<evidence type="ECO:0000256" key="1">
    <source>
        <dbReference type="ARBA" id="ARBA00008040"/>
    </source>
</evidence>
<dbReference type="InterPro" id="IPR007329">
    <property type="entry name" value="FMN-bd"/>
</dbReference>
<dbReference type="SMART" id="SM00900">
    <property type="entry name" value="FMN_bind"/>
    <property type="match status" value="1"/>
</dbReference>
<gene>
    <name evidence="10" type="ORF">HZF24_01730</name>
</gene>
<evidence type="ECO:0000256" key="2">
    <source>
        <dbReference type="ARBA" id="ARBA00013137"/>
    </source>
</evidence>
<evidence type="ECO:0000256" key="8">
    <source>
        <dbReference type="RuleBase" id="RU366062"/>
    </source>
</evidence>
<feature type="signal peptide" evidence="8">
    <location>
        <begin position="1"/>
        <end position="23"/>
    </location>
</feature>
<dbReference type="Gene3D" id="3.90.1010.20">
    <property type="match status" value="1"/>
</dbReference>
<keyword evidence="8" id="KW-0732">Signal</keyword>
<dbReference type="Pfam" id="PF00890">
    <property type="entry name" value="FAD_binding_2"/>
    <property type="match status" value="1"/>
</dbReference>
<dbReference type="InterPro" id="IPR010960">
    <property type="entry name" value="Flavocytochrome_c"/>
</dbReference>
<dbReference type="Gene3D" id="3.50.50.60">
    <property type="entry name" value="FAD/NAD(P)-binding domain"/>
    <property type="match status" value="1"/>
</dbReference>
<keyword evidence="5 8" id="KW-0274">FAD</keyword>
<dbReference type="SUPFAM" id="SSF56425">
    <property type="entry name" value="Succinate dehydrogenase/fumarate reductase flavoprotein, catalytic domain"/>
    <property type="match status" value="1"/>
</dbReference>
<dbReference type="Proteomes" id="UP000611629">
    <property type="component" value="Unassembled WGS sequence"/>
</dbReference>
<dbReference type="InterPro" id="IPR003953">
    <property type="entry name" value="FAD-dep_OxRdtase_2_FAD-bd"/>
</dbReference>
<accession>A0A974BGS3</accession>
<keyword evidence="11" id="KW-1185">Reference proteome</keyword>
<sequence length="602" mass="64413">MKRIISLLLIAALALSLVGCNTAEGSGPDPGPNEIAGGKTTQIKDGVYEGTGFGKGGEIRVEVTIREDAVTDIKTVSHNETPGFDNAIKTITENIISENTPDVDIVSGCTLTSNGVKEAVNAALISAGATKDMLRKTDVKLKDEAKKEVAQKHDIVIIGAGGAGITAAIEAKEAGADVIILEKMPMAGGNTLISGAEYAAANNWLQKKEGIEDNVELHVQDTLKGGDYKAKEELVRIMAENALAGAEWLRDEVGVVWEDELMFFGGHSVKRSLIPLGASGREIVTKLVAKAEELEIPILLNTKATALITDESGKVIGVEATSEDTNYTFNTNKAVIIASGGFGSNVEMRVKYNFEIDETILSTNTTGSTGDGIVMAEEIGANLLGMEYIQTYPICDPLTGTLLYYDDARLYGHTIIANKEGKRFVEELGRRDEMSMAIKAQTGNVCYELLDQNGFVASKLQENHGPELEYLYKNELLVKADTLEEAADFFGIDAVELQNTVDRYNSYVDSGNDPEFNKRSLPSKIEVGPFYILKAAPAVHHTMGGIEINENAQVLDKEGNVIDGLFAAGEVTGGIQGNNRLGSNALADITVFGRIAGQNAAK</sequence>
<dbReference type="InterPro" id="IPR036188">
    <property type="entry name" value="FAD/NAD-bd_sf"/>
</dbReference>
<keyword evidence="6 8" id="KW-0560">Oxidoreductase</keyword>
<dbReference type="Gene3D" id="3.90.700.10">
    <property type="entry name" value="Succinate dehydrogenase/fumarate reductase flavoprotein, catalytic domain"/>
    <property type="match status" value="1"/>
</dbReference>
<comment type="cofactor">
    <cofactor evidence="8">
        <name>FMN</name>
        <dbReference type="ChEBI" id="CHEBI:58210"/>
    </cofactor>
    <text evidence="8">Binds 1 or 2 FMN covalently per subunit.</text>
</comment>
<protein>
    <recommendedName>
        <fullName evidence="3 8">Urocanate reductase</fullName>
        <ecNumber evidence="2 8">1.3.99.33</ecNumber>
    </recommendedName>
</protein>
<dbReference type="InterPro" id="IPR027477">
    <property type="entry name" value="Succ_DH/fumarate_Rdtase_cat_sf"/>
</dbReference>
<dbReference type="GO" id="GO:0010181">
    <property type="term" value="F:FMN binding"/>
    <property type="evidence" value="ECO:0007669"/>
    <property type="project" value="InterPro"/>
</dbReference>
<proteinExistence type="inferred from homology"/>
<evidence type="ECO:0000256" key="7">
    <source>
        <dbReference type="ARBA" id="ARBA00049922"/>
    </source>
</evidence>
<dbReference type="GO" id="GO:0016020">
    <property type="term" value="C:membrane"/>
    <property type="evidence" value="ECO:0007669"/>
    <property type="project" value="InterPro"/>
</dbReference>
<evidence type="ECO:0000256" key="6">
    <source>
        <dbReference type="ARBA" id="ARBA00023002"/>
    </source>
</evidence>
<dbReference type="InterPro" id="IPR050315">
    <property type="entry name" value="FAD-oxidoreductase_2"/>
</dbReference>
<comment type="cofactor">
    <cofactor evidence="8">
        <name>FAD</name>
        <dbReference type="ChEBI" id="CHEBI:57692"/>
    </cofactor>
    <text evidence="8">Binds 1 FAD per subunit.</text>
</comment>
<organism evidence="10 11">
    <name type="scientific">Sedimentibacter hydroxybenzoicus DSM 7310</name>
    <dbReference type="NCBI Taxonomy" id="1123245"/>
    <lineage>
        <taxon>Bacteria</taxon>
        <taxon>Bacillati</taxon>
        <taxon>Bacillota</taxon>
        <taxon>Tissierellia</taxon>
        <taxon>Sedimentibacter</taxon>
    </lineage>
</organism>
<dbReference type="PANTHER" id="PTHR43400:SF7">
    <property type="entry name" value="FAD-DEPENDENT OXIDOREDUCTASE 2 FAD BINDING DOMAIN-CONTAINING PROTEIN"/>
    <property type="match status" value="1"/>
</dbReference>
<dbReference type="GO" id="GO:0033765">
    <property type="term" value="F:steroid dehydrogenase activity, acting on the CH-CH group of donors"/>
    <property type="evidence" value="ECO:0007669"/>
    <property type="project" value="UniProtKB-ARBA"/>
</dbReference>
<dbReference type="PRINTS" id="PR00368">
    <property type="entry name" value="FADPNR"/>
</dbReference>
<comment type="caution">
    <text evidence="10">The sequence shown here is derived from an EMBL/GenBank/DDBJ whole genome shotgun (WGS) entry which is preliminary data.</text>
</comment>
<evidence type="ECO:0000313" key="11">
    <source>
        <dbReference type="Proteomes" id="UP000611629"/>
    </source>
</evidence>
<comment type="catalytic activity">
    <reaction evidence="7 8">
        <text>dihydrourocanate + A = urocanate + AH2</text>
        <dbReference type="Rhea" id="RHEA:36059"/>
        <dbReference type="ChEBI" id="CHEBI:13193"/>
        <dbReference type="ChEBI" id="CHEBI:17499"/>
        <dbReference type="ChEBI" id="CHEBI:27247"/>
        <dbReference type="ChEBI" id="CHEBI:72991"/>
        <dbReference type="EC" id="1.3.99.33"/>
    </reaction>
</comment>
<evidence type="ECO:0000256" key="4">
    <source>
        <dbReference type="ARBA" id="ARBA00022630"/>
    </source>
</evidence>
<name>A0A974BGS3_SEDHY</name>
<dbReference type="AlphaFoldDB" id="A0A974BGS3"/>